<protein>
    <recommendedName>
        <fullName evidence="5">PNPLA domain-containing protein</fullName>
    </recommendedName>
</protein>
<evidence type="ECO:0000256" key="2">
    <source>
        <dbReference type="ARBA" id="ARBA00022963"/>
    </source>
</evidence>
<evidence type="ECO:0000313" key="7">
    <source>
        <dbReference type="Proteomes" id="UP000297714"/>
    </source>
</evidence>
<keyword evidence="1 4" id="KW-0378">Hydrolase</keyword>
<dbReference type="InterPro" id="IPR037483">
    <property type="entry name" value="YjjU-like"/>
</dbReference>
<evidence type="ECO:0000256" key="4">
    <source>
        <dbReference type="PROSITE-ProRule" id="PRU01161"/>
    </source>
</evidence>
<feature type="short sequence motif" description="DGA/G" evidence="4">
    <location>
        <begin position="162"/>
        <end position="164"/>
    </location>
</feature>
<dbReference type="InterPro" id="IPR050301">
    <property type="entry name" value="NTE"/>
</dbReference>
<name>A0A4Z0YC63_9FIRM</name>
<feature type="short sequence motif" description="GXSXG" evidence="4">
    <location>
        <begin position="39"/>
        <end position="43"/>
    </location>
</feature>
<dbReference type="Gene3D" id="3.40.1090.10">
    <property type="entry name" value="Cytosolic phospholipase A2 catalytic domain"/>
    <property type="match status" value="2"/>
</dbReference>
<sequence length="285" mass="32944">MGLANCSMVLEGGAIKGVFTSGALDFLMEQDFYTKYVVGVSAGACNAVDYVSKQIHRSRDCFIPSRKEDKYIRIGNIVHRKPVYDMDIAFHEFPLKRIPFDFDTFYASDMECEVVVTNCVTGKAEYMKASQDRAAFLNILRASSSMPFLCDLVYINGVPYLDGGMSDSIPVERAIERGYKKNIVILTKNKGYRKKESKFITSLSNKKYDEYPELKRLIGNRWKYYNQEMMLVEKLEKEGTIFVLRPEIKAISRLEQNRKKTMDFYMHGYALMKERYGELMNYLNS</sequence>
<dbReference type="SUPFAM" id="SSF52151">
    <property type="entry name" value="FabD/lysophospholipase-like"/>
    <property type="match status" value="1"/>
</dbReference>
<dbReference type="CDD" id="cd07208">
    <property type="entry name" value="Pat_hypo_Ecoli_yjju_like"/>
    <property type="match status" value="1"/>
</dbReference>
<keyword evidence="2 4" id="KW-0442">Lipid degradation</keyword>
<dbReference type="Pfam" id="PF19890">
    <property type="entry name" value="DUF6363"/>
    <property type="match status" value="1"/>
</dbReference>
<comment type="caution">
    <text evidence="4">Lacks conserved residue(s) required for the propagation of feature annotation.</text>
</comment>
<dbReference type="Pfam" id="PF01734">
    <property type="entry name" value="Patatin"/>
    <property type="match status" value="1"/>
</dbReference>
<comment type="caution">
    <text evidence="6">The sequence shown here is derived from an EMBL/GenBank/DDBJ whole genome shotgun (WGS) entry which is preliminary data.</text>
</comment>
<organism evidence="6 7">
    <name type="scientific">Caproiciproducens galactitolivorans</name>
    <dbReference type="NCBI Taxonomy" id="642589"/>
    <lineage>
        <taxon>Bacteria</taxon>
        <taxon>Bacillati</taxon>
        <taxon>Bacillota</taxon>
        <taxon>Clostridia</taxon>
        <taxon>Eubacteriales</taxon>
        <taxon>Acutalibacteraceae</taxon>
        <taxon>Caproiciproducens</taxon>
    </lineage>
</organism>
<gene>
    <name evidence="6" type="ORF">CAGA_09120</name>
</gene>
<dbReference type="GO" id="GO:0016042">
    <property type="term" value="P:lipid catabolic process"/>
    <property type="evidence" value="ECO:0007669"/>
    <property type="project" value="UniProtKB-UniRule"/>
</dbReference>
<dbReference type="PROSITE" id="PS51635">
    <property type="entry name" value="PNPLA"/>
    <property type="match status" value="1"/>
</dbReference>
<evidence type="ECO:0000256" key="3">
    <source>
        <dbReference type="ARBA" id="ARBA00023098"/>
    </source>
</evidence>
<dbReference type="GO" id="GO:0016787">
    <property type="term" value="F:hydrolase activity"/>
    <property type="evidence" value="ECO:0007669"/>
    <property type="project" value="UniProtKB-UniRule"/>
</dbReference>
<dbReference type="InterPro" id="IPR016035">
    <property type="entry name" value="Acyl_Trfase/lysoPLipase"/>
</dbReference>
<feature type="active site" description="Proton acceptor" evidence="4">
    <location>
        <position position="162"/>
    </location>
</feature>
<accession>A0A4Z0YC63</accession>
<feature type="active site" description="Nucleophile" evidence="4">
    <location>
        <position position="41"/>
    </location>
</feature>
<dbReference type="Proteomes" id="UP000297714">
    <property type="component" value="Unassembled WGS sequence"/>
</dbReference>
<dbReference type="InterPro" id="IPR002641">
    <property type="entry name" value="PNPLA_dom"/>
</dbReference>
<dbReference type="RefSeq" id="WP_330566954.1">
    <property type="nucleotide sequence ID" value="NZ_SRMQ01000002.1"/>
</dbReference>
<reference evidence="6 7" key="1">
    <citation type="submission" date="2019-04" db="EMBL/GenBank/DDBJ databases">
        <authorList>
            <person name="Poehlein A."/>
            <person name="Bengelsdorf F.R."/>
            <person name="Duerre P."/>
            <person name="Daniel R."/>
        </authorList>
    </citation>
    <scope>NUCLEOTIDE SEQUENCE [LARGE SCALE GENOMIC DNA]</scope>
    <source>
        <strain evidence="6 7">BS-1</strain>
    </source>
</reference>
<proteinExistence type="predicted"/>
<dbReference type="PANTHER" id="PTHR14226:SF25">
    <property type="entry name" value="PHOSPHOESTERASE"/>
    <property type="match status" value="1"/>
</dbReference>
<evidence type="ECO:0000259" key="5">
    <source>
        <dbReference type="PROSITE" id="PS51635"/>
    </source>
</evidence>
<dbReference type="AlphaFoldDB" id="A0A4Z0YC63"/>
<dbReference type="EMBL" id="SRMQ01000002">
    <property type="protein sequence ID" value="TGJ77538.1"/>
    <property type="molecule type" value="Genomic_DNA"/>
</dbReference>
<evidence type="ECO:0000313" key="6">
    <source>
        <dbReference type="EMBL" id="TGJ77538.1"/>
    </source>
</evidence>
<keyword evidence="3 4" id="KW-0443">Lipid metabolism</keyword>
<keyword evidence="7" id="KW-1185">Reference proteome</keyword>
<feature type="domain" description="PNPLA" evidence="5">
    <location>
        <begin position="8"/>
        <end position="175"/>
    </location>
</feature>
<evidence type="ECO:0000256" key="1">
    <source>
        <dbReference type="ARBA" id="ARBA00022801"/>
    </source>
</evidence>
<dbReference type="PANTHER" id="PTHR14226">
    <property type="entry name" value="NEUROPATHY TARGET ESTERASE/SWISS CHEESE D.MELANOGASTER"/>
    <property type="match status" value="1"/>
</dbReference>
<dbReference type="InterPro" id="IPR045943">
    <property type="entry name" value="DUF6363"/>
</dbReference>